<evidence type="ECO:0000313" key="2">
    <source>
        <dbReference type="EMBL" id="KAK1124202.1"/>
    </source>
</evidence>
<dbReference type="Proteomes" id="UP001177670">
    <property type="component" value="Unassembled WGS sequence"/>
</dbReference>
<evidence type="ECO:0000256" key="1">
    <source>
        <dbReference type="SAM" id="MobiDB-lite"/>
    </source>
</evidence>
<protein>
    <submittedName>
        <fullName evidence="2">Uncharacterized protein</fullName>
    </submittedName>
</protein>
<feature type="region of interest" description="Disordered" evidence="1">
    <location>
        <begin position="58"/>
        <end position="77"/>
    </location>
</feature>
<sequence length="109" mass="12676">MEETREYVADDAKRKMFGTRILDDQRGSDDPPGGCSVGRELAHYEKLVLETTNETEITPPCCKQEKNDDSKLRANSKYDYRDKKQLDETSKTFQTRFSYMSPLARTNFH</sequence>
<gene>
    <name evidence="2" type="ORF">K0M31_006577</name>
</gene>
<organism evidence="2 3">
    <name type="scientific">Melipona bicolor</name>
    <dbReference type="NCBI Taxonomy" id="60889"/>
    <lineage>
        <taxon>Eukaryota</taxon>
        <taxon>Metazoa</taxon>
        <taxon>Ecdysozoa</taxon>
        <taxon>Arthropoda</taxon>
        <taxon>Hexapoda</taxon>
        <taxon>Insecta</taxon>
        <taxon>Pterygota</taxon>
        <taxon>Neoptera</taxon>
        <taxon>Endopterygota</taxon>
        <taxon>Hymenoptera</taxon>
        <taxon>Apocrita</taxon>
        <taxon>Aculeata</taxon>
        <taxon>Apoidea</taxon>
        <taxon>Anthophila</taxon>
        <taxon>Apidae</taxon>
        <taxon>Melipona</taxon>
    </lineage>
</organism>
<proteinExistence type="predicted"/>
<dbReference type="EMBL" id="JAHYIQ010000018">
    <property type="protein sequence ID" value="KAK1124202.1"/>
    <property type="molecule type" value="Genomic_DNA"/>
</dbReference>
<evidence type="ECO:0000313" key="3">
    <source>
        <dbReference type="Proteomes" id="UP001177670"/>
    </source>
</evidence>
<feature type="compositionally biased region" description="Basic and acidic residues" evidence="1">
    <location>
        <begin position="63"/>
        <end position="77"/>
    </location>
</feature>
<reference evidence="2" key="1">
    <citation type="submission" date="2021-10" db="EMBL/GenBank/DDBJ databases">
        <title>Melipona bicolor Genome sequencing and assembly.</title>
        <authorList>
            <person name="Araujo N.S."/>
            <person name="Arias M.C."/>
        </authorList>
    </citation>
    <scope>NUCLEOTIDE SEQUENCE</scope>
    <source>
        <strain evidence="2">USP_2M_L1-L4_2017</strain>
        <tissue evidence="2">Whole body</tissue>
    </source>
</reference>
<dbReference type="AlphaFoldDB" id="A0AA40KKW2"/>
<comment type="caution">
    <text evidence="2">The sequence shown here is derived from an EMBL/GenBank/DDBJ whole genome shotgun (WGS) entry which is preliminary data.</text>
</comment>
<name>A0AA40KKW2_9HYME</name>
<keyword evidence="3" id="KW-1185">Reference proteome</keyword>
<accession>A0AA40KKW2</accession>